<feature type="compositionally biased region" description="Basic and acidic residues" evidence="1">
    <location>
        <begin position="391"/>
        <end position="404"/>
    </location>
</feature>
<protein>
    <submittedName>
        <fullName evidence="4">DRMBL domain-containing protein</fullName>
    </submittedName>
</protein>
<dbReference type="InterPro" id="IPR040129">
    <property type="entry name" value="Lin-15B-like"/>
</dbReference>
<evidence type="ECO:0000313" key="3">
    <source>
        <dbReference type="Proteomes" id="UP000095282"/>
    </source>
</evidence>
<dbReference type="InterPro" id="IPR057432">
    <property type="entry name" value="Lin-15A/B-like_dom"/>
</dbReference>
<proteinExistence type="predicted"/>
<evidence type="ECO:0000256" key="1">
    <source>
        <dbReference type="SAM" id="MobiDB-lite"/>
    </source>
</evidence>
<dbReference type="PANTHER" id="PTHR22716">
    <property type="entry name" value="ETS CLASS TRANSCRIPTION FACTOR-RELATED-RELATED"/>
    <property type="match status" value="1"/>
</dbReference>
<dbReference type="Proteomes" id="UP000095282">
    <property type="component" value="Unplaced"/>
</dbReference>
<evidence type="ECO:0000259" key="2">
    <source>
        <dbReference type="Pfam" id="PF25375"/>
    </source>
</evidence>
<reference evidence="4" key="1">
    <citation type="submission" date="2016-11" db="UniProtKB">
        <authorList>
            <consortium name="WormBaseParasite"/>
        </authorList>
    </citation>
    <scope>IDENTIFICATION</scope>
</reference>
<dbReference type="PANTHER" id="PTHR22716:SF5">
    <property type="entry name" value="INAPPROPRIATE VULVAL CELL PROLIFERATION HOMOLOG"/>
    <property type="match status" value="1"/>
</dbReference>
<feature type="domain" description="Lin-15A/B-like" evidence="2">
    <location>
        <begin position="407"/>
        <end position="505"/>
    </location>
</feature>
<feature type="region of interest" description="Disordered" evidence="1">
    <location>
        <begin position="391"/>
        <end position="413"/>
    </location>
</feature>
<sequence>MRAIKEEPLDYNDCSPAPDEKRTRFIKMENIKLEPFDDNQSISLKQEREDKDGFLDLIASEADRNYVEVPIRKGPIKRKAEKKPDLTPLAKLPKMKKASFRNCSLCFAPQESALMNTRVRSHDQLVISIGLVLDGHFTIKDAKQFLAENEFRLICVSHFYDTFDAICNALQIPNFDHIGSCDYDKLETLMITVNSIDSSVDVNHCMNLFRRCHYNIKHHCHTLGRLALMNEEGTEKEPKIPNYPEMPVFQSWSSSKQKQNPIKEAPIAQSKLKKIMPSEPFEITIDGAICPLCPNKKIKEIQSDSHKLVIVIGMFLSKYISFRRAKLLMESSSKLHIRHQHIPIVVDGIVNTTVEQLMTIIKSLHSSITASQFFAAFKEFVTDNEKIIKENKEDNQEKSSETGKTRIRQTRQVTSESEEQILMLGSLLCGNINEQQAFLTRRSVCSSHFAESVEAIYGFLRIKSTKEIPKLELMTDFMSTVNRFFPLVTQADFWDMLDRFVCKFRIKQIGSVVKEEKEEMIVLSCANEKLVVCIGLLLRGQYSPRKTQSFMSYNLSIYTADLFHLIQKIFEFLQIQSYRSISRYSYEKMEILMTSVQLLNSGISTHWQFSNMLSMFCSRYQKEIDFNSVREISFC</sequence>
<name>A0A1I7T6F9_9PELO</name>
<dbReference type="GO" id="GO:0040027">
    <property type="term" value="P:negative regulation of vulval development"/>
    <property type="evidence" value="ECO:0007669"/>
    <property type="project" value="InterPro"/>
</dbReference>
<dbReference type="AlphaFoldDB" id="A0A1I7T6F9"/>
<dbReference type="STRING" id="1561998.A0A1I7T6F9"/>
<dbReference type="Pfam" id="PF25375">
    <property type="entry name" value="Lin-15B"/>
    <property type="match status" value="4"/>
</dbReference>
<dbReference type="eggNOG" id="KOG1121">
    <property type="taxonomic scope" value="Eukaryota"/>
</dbReference>
<keyword evidence="3" id="KW-1185">Reference proteome</keyword>
<feature type="domain" description="Lin-15A/B-like" evidence="2">
    <location>
        <begin position="101"/>
        <end position="210"/>
    </location>
</feature>
<organism evidence="3 4">
    <name type="scientific">Caenorhabditis tropicalis</name>
    <dbReference type="NCBI Taxonomy" id="1561998"/>
    <lineage>
        <taxon>Eukaryota</taxon>
        <taxon>Metazoa</taxon>
        <taxon>Ecdysozoa</taxon>
        <taxon>Nematoda</taxon>
        <taxon>Chromadorea</taxon>
        <taxon>Rhabditida</taxon>
        <taxon>Rhabditina</taxon>
        <taxon>Rhabditomorpha</taxon>
        <taxon>Rhabditoidea</taxon>
        <taxon>Rhabditidae</taxon>
        <taxon>Peloderinae</taxon>
        <taxon>Caenorhabditis</taxon>
    </lineage>
</organism>
<feature type="domain" description="Lin-15A/B-like" evidence="2">
    <location>
        <begin position="290"/>
        <end position="387"/>
    </location>
</feature>
<accession>A0A1I7T6F9</accession>
<evidence type="ECO:0000313" key="4">
    <source>
        <dbReference type="WBParaSite" id="Csp11.Scaffold522.g2865.t1"/>
    </source>
</evidence>
<dbReference type="WBParaSite" id="Csp11.Scaffold522.g2865.t1">
    <property type="protein sequence ID" value="Csp11.Scaffold522.g2865.t1"/>
    <property type="gene ID" value="Csp11.Scaffold522.g2865"/>
</dbReference>
<feature type="domain" description="Lin-15A/B-like" evidence="2">
    <location>
        <begin position="516"/>
        <end position="622"/>
    </location>
</feature>